<organism evidence="2 3">
    <name type="scientific">Candidatus Azambacteria bacterium GW2011_GWA2_45_90</name>
    <dbReference type="NCBI Taxonomy" id="1618614"/>
    <lineage>
        <taxon>Bacteria</taxon>
        <taxon>Candidatus Azamiibacteriota</taxon>
    </lineage>
</organism>
<feature type="transmembrane region" description="Helical" evidence="1">
    <location>
        <begin position="31"/>
        <end position="49"/>
    </location>
</feature>
<name>A0A0G1NFR3_9BACT</name>
<dbReference type="Proteomes" id="UP000034644">
    <property type="component" value="Unassembled WGS sequence"/>
</dbReference>
<sequence length="54" mass="5886">MIERGERMAHYLYGLSIGGFISFAAGMSSEIAILLVAHALLAGTILFVVRFSRK</sequence>
<evidence type="ECO:0000313" key="3">
    <source>
        <dbReference type="Proteomes" id="UP000034644"/>
    </source>
</evidence>
<evidence type="ECO:0000313" key="2">
    <source>
        <dbReference type="EMBL" id="KKU19162.1"/>
    </source>
</evidence>
<accession>A0A0G1NFR3</accession>
<keyword evidence="1" id="KW-1133">Transmembrane helix</keyword>
<dbReference type="EMBL" id="LCLO01000009">
    <property type="protein sequence ID" value="KKU19162.1"/>
    <property type="molecule type" value="Genomic_DNA"/>
</dbReference>
<keyword evidence="1" id="KW-0472">Membrane</keyword>
<proteinExistence type="predicted"/>
<dbReference type="AlphaFoldDB" id="A0A0G1NFR3"/>
<reference evidence="2 3" key="1">
    <citation type="journal article" date="2015" name="Nature">
        <title>rRNA introns, odd ribosomes, and small enigmatic genomes across a large radiation of phyla.</title>
        <authorList>
            <person name="Brown C.T."/>
            <person name="Hug L.A."/>
            <person name="Thomas B.C."/>
            <person name="Sharon I."/>
            <person name="Castelle C.J."/>
            <person name="Singh A."/>
            <person name="Wilkins M.J."/>
            <person name="Williams K.H."/>
            <person name="Banfield J.F."/>
        </authorList>
    </citation>
    <scope>NUCLEOTIDE SEQUENCE [LARGE SCALE GENOMIC DNA]</scope>
</reference>
<evidence type="ECO:0000256" key="1">
    <source>
        <dbReference type="SAM" id="Phobius"/>
    </source>
</evidence>
<comment type="caution">
    <text evidence="2">The sequence shown here is derived from an EMBL/GenBank/DDBJ whole genome shotgun (WGS) entry which is preliminary data.</text>
</comment>
<feature type="transmembrane region" description="Helical" evidence="1">
    <location>
        <begin position="9"/>
        <end position="25"/>
    </location>
</feature>
<keyword evidence="1" id="KW-0812">Transmembrane</keyword>
<protein>
    <submittedName>
        <fullName evidence="2">Uncharacterized protein</fullName>
    </submittedName>
</protein>
<gene>
    <name evidence="2" type="ORF">UX27_C0009G0002</name>
</gene>